<dbReference type="PANTHER" id="PTHR12746">
    <property type="entry name" value="NONSENSE-MEDIATED MRNA DECAY PROTEIN 3"/>
    <property type="match status" value="1"/>
</dbReference>
<feature type="domain" description="60S ribosomal export protein NMD3 SH3" evidence="13">
    <location>
        <begin position="245"/>
        <end position="287"/>
    </location>
</feature>
<keyword evidence="3 7" id="KW-0813">Transport</keyword>
<keyword evidence="4 7" id="KW-0963">Cytoplasm</keyword>
<evidence type="ECO:0000256" key="4">
    <source>
        <dbReference type="ARBA" id="ARBA00022490"/>
    </source>
</evidence>
<dbReference type="KEGG" id="bpg:Bathy16g00690"/>
<dbReference type="InterPro" id="IPR048898">
    <property type="entry name" value="OB_NMD3"/>
</dbReference>
<evidence type="ECO:0000256" key="3">
    <source>
        <dbReference type="ARBA" id="ARBA00022448"/>
    </source>
</evidence>
<reference evidence="14 15" key="1">
    <citation type="submission" date="2011-10" db="EMBL/GenBank/DDBJ databases">
        <authorList>
            <person name="Genoscope - CEA"/>
        </authorList>
    </citation>
    <scope>NUCLEOTIDE SEQUENCE [LARGE SCALE GENOMIC DNA]</scope>
    <source>
        <strain evidence="14 15">RCC 1105</strain>
    </source>
</reference>
<dbReference type="InterPro" id="IPR007064">
    <property type="entry name" value="Nmd3_N"/>
</dbReference>
<dbReference type="EMBL" id="FO082263">
    <property type="protein sequence ID" value="CCO20325.1"/>
    <property type="molecule type" value="Genomic_DNA"/>
</dbReference>
<keyword evidence="15" id="KW-1185">Reference proteome</keyword>
<dbReference type="InterPro" id="IPR048899">
    <property type="entry name" value="NMD_SH3"/>
</dbReference>
<feature type="compositionally biased region" description="Acidic residues" evidence="9">
    <location>
        <begin position="549"/>
        <end position="565"/>
    </location>
</feature>
<name>K8F687_9CHLO</name>
<evidence type="ECO:0000256" key="2">
    <source>
        <dbReference type="ARBA" id="ARBA00017035"/>
    </source>
</evidence>
<dbReference type="Pfam" id="PF21193">
    <property type="entry name" value="NMD_SH3"/>
    <property type="match status" value="1"/>
</dbReference>
<dbReference type="GeneID" id="19011346"/>
<evidence type="ECO:0000256" key="1">
    <source>
        <dbReference type="ARBA" id="ARBA00009794"/>
    </source>
</evidence>
<feature type="signal peptide" evidence="10">
    <location>
        <begin position="1"/>
        <end position="21"/>
    </location>
</feature>
<keyword evidence="10" id="KW-0732">Signal</keyword>
<dbReference type="AlphaFoldDB" id="K8F687"/>
<dbReference type="Pfam" id="PF21192">
    <property type="entry name" value="OB_NMD3"/>
    <property type="match status" value="1"/>
</dbReference>
<evidence type="ECO:0000256" key="7">
    <source>
        <dbReference type="RuleBase" id="RU364108"/>
    </source>
</evidence>
<evidence type="ECO:0000259" key="13">
    <source>
        <dbReference type="Pfam" id="PF21193"/>
    </source>
</evidence>
<evidence type="ECO:0000256" key="9">
    <source>
        <dbReference type="SAM" id="MobiDB-lite"/>
    </source>
</evidence>
<feature type="domain" description="Nmd3 N-terminal" evidence="11">
    <location>
        <begin position="12"/>
        <end position="241"/>
    </location>
</feature>
<dbReference type="GO" id="GO:0015031">
    <property type="term" value="P:protein transport"/>
    <property type="evidence" value="ECO:0007669"/>
    <property type="project" value="UniProtKB-KW"/>
</dbReference>
<sequence length="565" mass="64722">MVRRAQPGLVLCCLCATSISPNPTGMCVECIKTRVDITEGIQKQCSVIHCNQCARYLQPPKHWIRADLESKELLTFCIKRVKGLNKVKLVDAGFVWTEPHSKRLKTKLTVQKEVLNGAILQQSFVVEYVVEWNMCDACARAAANADQWQACVQVRQKVEHKRTFLFLEQLILKHSMEVNAIGVKSQPDGLDFYYGHRSHGLKMVDFIGSVLPIRSRNDKQLVSHDANDNTYNYRFTLMVEIVPMCREDLVCLPPKTSKSFGGIGPVVLCTRVGSSMQFTETHTLRRVWLNSEQYWRYPFVAVANSKQLCEYIVLDLEIVNGNEWEQNGGDDGLGENRSQLFNGSQFGGNASTIGGKQRRANRKNLLADVTVARSRDFGTNDITFFTRTHLGSVLKVGDTALGYDLTNVQISDESFDSYVEKVGESRIPDVVLVKKSYAEKRKKRRDRGYRRAWELKRMDINEEEETNKKDDAEKRMQDEELFMQELEEDFEGRAQINVYKKKNEDLDAVIRANQNALANETDDEDDDENDEIPEIKLEELLDDMKLSDVEEEEEEEEEGMEMEIH</sequence>
<dbReference type="PANTHER" id="PTHR12746:SF2">
    <property type="entry name" value="60S RIBOSOMAL EXPORT PROTEIN NMD3"/>
    <property type="match status" value="1"/>
</dbReference>
<feature type="chain" id="PRO_5003917753" description="60S ribosomal export protein NMD3" evidence="10">
    <location>
        <begin position="22"/>
        <end position="565"/>
    </location>
</feature>
<protein>
    <recommendedName>
        <fullName evidence="2 7">60S ribosomal export protein NMD3</fullName>
    </recommendedName>
</protein>
<dbReference type="Proteomes" id="UP000198341">
    <property type="component" value="Chromosome 16"/>
</dbReference>
<evidence type="ECO:0000313" key="14">
    <source>
        <dbReference type="EMBL" id="CCO20325.1"/>
    </source>
</evidence>
<evidence type="ECO:0000256" key="10">
    <source>
        <dbReference type="SAM" id="SignalP"/>
    </source>
</evidence>
<feature type="region of interest" description="Disordered" evidence="9">
    <location>
        <begin position="537"/>
        <end position="565"/>
    </location>
</feature>
<dbReference type="GO" id="GO:0005634">
    <property type="term" value="C:nucleus"/>
    <property type="evidence" value="ECO:0007669"/>
    <property type="project" value="UniProtKB-SubCell"/>
</dbReference>
<dbReference type="InterPro" id="IPR039768">
    <property type="entry name" value="Nmd3"/>
</dbReference>
<organism evidence="14 15">
    <name type="scientific">Bathycoccus prasinos</name>
    <dbReference type="NCBI Taxonomy" id="41875"/>
    <lineage>
        <taxon>Eukaryota</taxon>
        <taxon>Viridiplantae</taxon>
        <taxon>Chlorophyta</taxon>
        <taxon>Mamiellophyceae</taxon>
        <taxon>Mamiellales</taxon>
        <taxon>Bathycoccaceae</taxon>
        <taxon>Bathycoccus</taxon>
    </lineage>
</organism>
<dbReference type="Pfam" id="PF04981">
    <property type="entry name" value="NMD3"/>
    <property type="match status" value="1"/>
</dbReference>
<evidence type="ECO:0000256" key="5">
    <source>
        <dbReference type="ARBA" id="ARBA00022927"/>
    </source>
</evidence>
<keyword evidence="6 7" id="KW-0539">Nucleus</keyword>
<evidence type="ECO:0000313" key="15">
    <source>
        <dbReference type="Proteomes" id="UP000198341"/>
    </source>
</evidence>
<feature type="compositionally biased region" description="Basic and acidic residues" evidence="9">
    <location>
        <begin position="537"/>
        <end position="548"/>
    </location>
</feature>
<feature type="domain" description="60S ribosomal export protein NMD3 OB-fold" evidence="12">
    <location>
        <begin position="359"/>
        <end position="435"/>
    </location>
</feature>
<keyword evidence="5 7" id="KW-0653">Protein transport</keyword>
<evidence type="ECO:0000256" key="6">
    <source>
        <dbReference type="ARBA" id="ARBA00023242"/>
    </source>
</evidence>
<evidence type="ECO:0000259" key="12">
    <source>
        <dbReference type="Pfam" id="PF21192"/>
    </source>
</evidence>
<accession>K8F687</accession>
<comment type="function">
    <text evidence="7">Acts as an adapter for the XPO1/CRM1-mediated export of the 60S ribosomal subunit.</text>
</comment>
<dbReference type="STRING" id="41875.K8F687"/>
<dbReference type="GO" id="GO:0000055">
    <property type="term" value="P:ribosomal large subunit export from nucleus"/>
    <property type="evidence" value="ECO:0007669"/>
    <property type="project" value="TreeGrafter"/>
</dbReference>
<keyword evidence="8" id="KW-0175">Coiled coil</keyword>
<dbReference type="GO" id="GO:0043023">
    <property type="term" value="F:ribosomal large subunit binding"/>
    <property type="evidence" value="ECO:0007669"/>
    <property type="project" value="InterPro"/>
</dbReference>
<proteinExistence type="inferred from homology"/>
<dbReference type="OrthoDB" id="203821at2759"/>
<dbReference type="GO" id="GO:0005737">
    <property type="term" value="C:cytoplasm"/>
    <property type="evidence" value="ECO:0007669"/>
    <property type="project" value="UniProtKB-SubCell"/>
</dbReference>
<gene>
    <name evidence="14" type="ordered locus">Bathy16g00690</name>
</gene>
<comment type="subcellular location">
    <subcellularLocation>
        <location evidence="7">Cytoplasm</location>
    </subcellularLocation>
    <subcellularLocation>
        <location evidence="7">Nucleus</location>
    </subcellularLocation>
</comment>
<dbReference type="RefSeq" id="XP_007508708.1">
    <property type="nucleotide sequence ID" value="XM_007508646.1"/>
</dbReference>
<evidence type="ECO:0000256" key="8">
    <source>
        <dbReference type="SAM" id="Coils"/>
    </source>
</evidence>
<evidence type="ECO:0000259" key="11">
    <source>
        <dbReference type="Pfam" id="PF04981"/>
    </source>
</evidence>
<dbReference type="eggNOG" id="KOG2613">
    <property type="taxonomic scope" value="Eukaryota"/>
</dbReference>
<feature type="coiled-coil region" evidence="8">
    <location>
        <begin position="455"/>
        <end position="489"/>
    </location>
</feature>
<comment type="similarity">
    <text evidence="1 7">Belongs to the NMD3 family.</text>
</comment>